<sequence length="231" mass="24628">MSLTREKILDAALRLADEQGLPALSMRKVAAAVGVEAMSLYNHVENKGDLLDGLTARIFEEVALPDPAERWDERLRSLAEGLHASFSRHPVVVRALAAQDANPRSAGALRVIDAVVKSLLDAGLSDEAAARGYRSLLGMLFGSVLVGTTATGAGAERAEPVVAWFRRMVTAEELPSLHRVLPALEAGDCVQDFEYQLAVFTAGLRPDPLPLSGSSARRAARRTGPGPRGRG</sequence>
<organism evidence="7 8">
    <name type="scientific">Amycolatopsis heterodermiae</name>
    <dbReference type="NCBI Taxonomy" id="3110235"/>
    <lineage>
        <taxon>Bacteria</taxon>
        <taxon>Bacillati</taxon>
        <taxon>Actinomycetota</taxon>
        <taxon>Actinomycetes</taxon>
        <taxon>Pseudonocardiales</taxon>
        <taxon>Pseudonocardiaceae</taxon>
        <taxon>Amycolatopsis</taxon>
    </lineage>
</organism>
<evidence type="ECO:0000256" key="5">
    <source>
        <dbReference type="SAM" id="MobiDB-lite"/>
    </source>
</evidence>
<dbReference type="InterPro" id="IPR004111">
    <property type="entry name" value="Repressor_TetR_C"/>
</dbReference>
<dbReference type="InterPro" id="IPR036271">
    <property type="entry name" value="Tet_transcr_reg_TetR-rel_C_sf"/>
</dbReference>
<proteinExistence type="predicted"/>
<dbReference type="EMBL" id="JAYFSI010000005">
    <property type="protein sequence ID" value="MEA5362600.1"/>
    <property type="molecule type" value="Genomic_DNA"/>
</dbReference>
<feature type="domain" description="HTH tetR-type" evidence="6">
    <location>
        <begin position="2"/>
        <end position="62"/>
    </location>
</feature>
<gene>
    <name evidence="7" type="ORF">VA596_23900</name>
</gene>
<evidence type="ECO:0000256" key="3">
    <source>
        <dbReference type="ARBA" id="ARBA00023163"/>
    </source>
</evidence>
<evidence type="ECO:0000256" key="4">
    <source>
        <dbReference type="PROSITE-ProRule" id="PRU00335"/>
    </source>
</evidence>
<evidence type="ECO:0000313" key="7">
    <source>
        <dbReference type="EMBL" id="MEA5362600.1"/>
    </source>
</evidence>
<name>A0ABU5R9T7_9PSEU</name>
<keyword evidence="2 4" id="KW-0238">DNA-binding</keyword>
<feature type="region of interest" description="Disordered" evidence="5">
    <location>
        <begin position="209"/>
        <end position="231"/>
    </location>
</feature>
<dbReference type="PRINTS" id="PR00455">
    <property type="entry name" value="HTHTETR"/>
</dbReference>
<feature type="compositionally biased region" description="Low complexity" evidence="5">
    <location>
        <begin position="210"/>
        <end position="225"/>
    </location>
</feature>
<dbReference type="Proteomes" id="UP001304298">
    <property type="component" value="Unassembled WGS sequence"/>
</dbReference>
<dbReference type="RefSeq" id="WP_323330176.1">
    <property type="nucleotide sequence ID" value="NZ_JAYFSI010000005.1"/>
</dbReference>
<reference evidence="7 8" key="1">
    <citation type="submission" date="2023-12" db="EMBL/GenBank/DDBJ databases">
        <title>Amycolatopsis sp. V23-08.</title>
        <authorList>
            <person name="Somphong A."/>
        </authorList>
    </citation>
    <scope>NUCLEOTIDE SEQUENCE [LARGE SCALE GENOMIC DNA]</scope>
    <source>
        <strain evidence="7 8">V23-08</strain>
    </source>
</reference>
<dbReference type="PANTHER" id="PTHR30055:SF151">
    <property type="entry name" value="TRANSCRIPTIONAL REGULATORY PROTEIN"/>
    <property type="match status" value="1"/>
</dbReference>
<evidence type="ECO:0000313" key="8">
    <source>
        <dbReference type="Proteomes" id="UP001304298"/>
    </source>
</evidence>
<keyword evidence="8" id="KW-1185">Reference proteome</keyword>
<keyword evidence="1" id="KW-0805">Transcription regulation</keyword>
<accession>A0ABU5R9T7</accession>
<dbReference type="PROSITE" id="PS50977">
    <property type="entry name" value="HTH_TETR_2"/>
    <property type="match status" value="1"/>
</dbReference>
<dbReference type="InterPro" id="IPR050109">
    <property type="entry name" value="HTH-type_TetR-like_transc_reg"/>
</dbReference>
<dbReference type="SUPFAM" id="SSF48498">
    <property type="entry name" value="Tetracyclin repressor-like, C-terminal domain"/>
    <property type="match status" value="1"/>
</dbReference>
<feature type="DNA-binding region" description="H-T-H motif" evidence="4">
    <location>
        <begin position="25"/>
        <end position="44"/>
    </location>
</feature>
<dbReference type="SUPFAM" id="SSF46689">
    <property type="entry name" value="Homeodomain-like"/>
    <property type="match status" value="1"/>
</dbReference>
<dbReference type="InterPro" id="IPR009057">
    <property type="entry name" value="Homeodomain-like_sf"/>
</dbReference>
<dbReference type="Pfam" id="PF00440">
    <property type="entry name" value="TetR_N"/>
    <property type="match status" value="1"/>
</dbReference>
<evidence type="ECO:0000259" key="6">
    <source>
        <dbReference type="PROSITE" id="PS50977"/>
    </source>
</evidence>
<dbReference type="PANTHER" id="PTHR30055">
    <property type="entry name" value="HTH-TYPE TRANSCRIPTIONAL REGULATOR RUTR"/>
    <property type="match status" value="1"/>
</dbReference>
<comment type="caution">
    <text evidence="7">The sequence shown here is derived from an EMBL/GenBank/DDBJ whole genome shotgun (WGS) entry which is preliminary data.</text>
</comment>
<dbReference type="Pfam" id="PF02909">
    <property type="entry name" value="TetR_C_1"/>
    <property type="match status" value="1"/>
</dbReference>
<keyword evidence="3" id="KW-0804">Transcription</keyword>
<dbReference type="InterPro" id="IPR001647">
    <property type="entry name" value="HTH_TetR"/>
</dbReference>
<protein>
    <submittedName>
        <fullName evidence="7">TetR/AcrR family transcriptional regulator C-terminal domain-containing protein</fullName>
    </submittedName>
</protein>
<evidence type="ECO:0000256" key="1">
    <source>
        <dbReference type="ARBA" id="ARBA00023015"/>
    </source>
</evidence>
<dbReference type="Gene3D" id="1.10.357.10">
    <property type="entry name" value="Tetracycline Repressor, domain 2"/>
    <property type="match status" value="1"/>
</dbReference>
<evidence type="ECO:0000256" key="2">
    <source>
        <dbReference type="ARBA" id="ARBA00023125"/>
    </source>
</evidence>